<feature type="transmembrane region" description="Helical" evidence="1">
    <location>
        <begin position="6"/>
        <end position="24"/>
    </location>
</feature>
<protein>
    <submittedName>
        <fullName evidence="2">Uncharacterized protein</fullName>
    </submittedName>
</protein>
<dbReference type="Proteomes" id="UP000256873">
    <property type="component" value="Unassembled WGS sequence"/>
</dbReference>
<gene>
    <name evidence="2" type="ORF">DWQ54_09500</name>
</gene>
<comment type="caution">
    <text evidence="2">The sequence shown here is derived from an EMBL/GenBank/DDBJ whole genome shotgun (WGS) entry which is preliminary data.</text>
</comment>
<feature type="transmembrane region" description="Helical" evidence="1">
    <location>
        <begin position="126"/>
        <end position="146"/>
    </location>
</feature>
<accession>A0A3E0L7N7</accession>
<evidence type="ECO:0000313" key="3">
    <source>
        <dbReference type="Proteomes" id="UP000256873"/>
    </source>
</evidence>
<keyword evidence="1" id="KW-1133">Transmembrane helix</keyword>
<proteinExistence type="predicted"/>
<evidence type="ECO:0000256" key="1">
    <source>
        <dbReference type="SAM" id="Phobius"/>
    </source>
</evidence>
<name>A0A3E0L7N7_9CHRO</name>
<keyword evidence="1" id="KW-0812">Transmembrane</keyword>
<keyword evidence="1" id="KW-0472">Membrane</keyword>
<reference evidence="2 3" key="1">
    <citation type="submission" date="2017-10" db="EMBL/GenBank/DDBJ databases">
        <title>A large-scale comparative metagenomic study reveals the eutrophication-driven functional interactions in six Microcystis-epibionts communities.</title>
        <authorList>
            <person name="Li Q."/>
            <person name="Lin F."/>
        </authorList>
    </citation>
    <scope>NUCLEOTIDE SEQUENCE [LARGE SCALE GENOMIC DNA]</scope>
    <source>
        <strain evidence="2">TF09</strain>
    </source>
</reference>
<evidence type="ECO:0000313" key="2">
    <source>
        <dbReference type="EMBL" id="REJ43488.1"/>
    </source>
</evidence>
<sequence>MWGGSVYASAISLWCWVGVLLDLATRDGDRTTRNFNNGMGKDARVYLDSIETLLKRLIFIMGWRNSLLLTLLILVVGIGLGAITGSPIMRGIVFWTALWAAIDSHRIEIHKYKITGSFVPSFGNSWSVFLFLLLLWVYCFPAYLIIRGKILKGIIPLRNEDE</sequence>
<feature type="transmembrane region" description="Helical" evidence="1">
    <location>
        <begin position="66"/>
        <end position="89"/>
    </location>
</feature>
<dbReference type="EMBL" id="QQWC01000002">
    <property type="protein sequence ID" value="REJ43488.1"/>
    <property type="molecule type" value="Genomic_DNA"/>
</dbReference>
<organism evidence="2 3">
    <name type="scientific">Microcystis flos-aquae TF09</name>
    <dbReference type="NCBI Taxonomy" id="2060473"/>
    <lineage>
        <taxon>Bacteria</taxon>
        <taxon>Bacillati</taxon>
        <taxon>Cyanobacteriota</taxon>
        <taxon>Cyanophyceae</taxon>
        <taxon>Oscillatoriophycideae</taxon>
        <taxon>Chroococcales</taxon>
        <taxon>Microcystaceae</taxon>
        <taxon>Microcystis</taxon>
    </lineage>
</organism>
<dbReference type="AlphaFoldDB" id="A0A3E0L7N7"/>